<sequence length="378" mass="42250">MALNREYTIPSRVDISFPCSHVKPSNTGSVCDNVAPALSSSRPKKRHSQSLNTHSENDRNFPPAKSTWQPQGSRLWKPVGLSVSNKSRNSHISNFQKDTLQSNFTREFTRSSTDSCFSEFSSSSSLKYKQVDSGHITPEDFITPPESPIPRPLSASTCICSDGAISPLDYPYVDSTSVYCLNKHHAFRNRSLSFEDQISSSSSCSGSVASVPNSVKSMPSSPHRQKIQRCRSQPSFYRERKSGKRRKLHGRPNLNLLKMKETAYGNLRSDCFSIQVKDQFCADLDPMMKLMPIASSPLDTDVTAQRMMAVGRSSPIHELEPLNRDSVIDDDDPPSVTSGPIKLIGDDEGCDFMEEEEVEEPEMFAMQEDLDIEQIENH</sequence>
<dbReference type="AlphaFoldDB" id="A0ABD3VR45"/>
<comment type="similarity">
    <text evidence="1">Belongs to the FAM53 family.</text>
</comment>
<dbReference type="PANTHER" id="PTHR28567">
    <property type="entry name" value="PROTEIN FAM53A-LIKE ISOFORM X1"/>
    <property type="match status" value="1"/>
</dbReference>
<gene>
    <name evidence="3" type="ORF">ACJMK2_005764</name>
</gene>
<feature type="region of interest" description="Disordered" evidence="2">
    <location>
        <begin position="33"/>
        <end position="73"/>
    </location>
</feature>
<dbReference type="Pfam" id="PF15242">
    <property type="entry name" value="FAM53"/>
    <property type="match status" value="1"/>
</dbReference>
<comment type="caution">
    <text evidence="3">The sequence shown here is derived from an EMBL/GenBank/DDBJ whole genome shotgun (WGS) entry which is preliminary data.</text>
</comment>
<name>A0ABD3VR45_SINWO</name>
<keyword evidence="4" id="KW-1185">Reference proteome</keyword>
<accession>A0ABD3VR45</accession>
<reference evidence="3 4" key="1">
    <citation type="submission" date="2024-11" db="EMBL/GenBank/DDBJ databases">
        <title>Chromosome-level genome assembly of the freshwater bivalve Anodonta woodiana.</title>
        <authorList>
            <person name="Chen X."/>
        </authorList>
    </citation>
    <scope>NUCLEOTIDE SEQUENCE [LARGE SCALE GENOMIC DNA]</scope>
    <source>
        <strain evidence="3">MN2024</strain>
        <tissue evidence="3">Gills</tissue>
    </source>
</reference>
<evidence type="ECO:0000313" key="4">
    <source>
        <dbReference type="Proteomes" id="UP001634394"/>
    </source>
</evidence>
<evidence type="ECO:0000313" key="3">
    <source>
        <dbReference type="EMBL" id="KAL3864054.1"/>
    </source>
</evidence>
<feature type="compositionally biased region" description="Acidic residues" evidence="2">
    <location>
        <begin position="346"/>
        <end position="378"/>
    </location>
</feature>
<organism evidence="3 4">
    <name type="scientific">Sinanodonta woodiana</name>
    <name type="common">Chinese pond mussel</name>
    <name type="synonym">Anodonta woodiana</name>
    <dbReference type="NCBI Taxonomy" id="1069815"/>
    <lineage>
        <taxon>Eukaryota</taxon>
        <taxon>Metazoa</taxon>
        <taxon>Spiralia</taxon>
        <taxon>Lophotrochozoa</taxon>
        <taxon>Mollusca</taxon>
        <taxon>Bivalvia</taxon>
        <taxon>Autobranchia</taxon>
        <taxon>Heteroconchia</taxon>
        <taxon>Palaeoheterodonta</taxon>
        <taxon>Unionida</taxon>
        <taxon>Unionoidea</taxon>
        <taxon>Unionidae</taxon>
        <taxon>Unioninae</taxon>
        <taxon>Sinanodonta</taxon>
    </lineage>
</organism>
<proteinExistence type="inferred from homology"/>
<evidence type="ECO:0000256" key="1">
    <source>
        <dbReference type="ARBA" id="ARBA00010984"/>
    </source>
</evidence>
<dbReference type="PANTHER" id="PTHR28567:SF3">
    <property type="entry name" value="PROTEIN FAM53A-LIKE ISOFORM X1"/>
    <property type="match status" value="1"/>
</dbReference>
<feature type="region of interest" description="Disordered" evidence="2">
    <location>
        <begin position="324"/>
        <end position="378"/>
    </location>
</feature>
<protein>
    <submittedName>
        <fullName evidence="3">Uncharacterized protein</fullName>
    </submittedName>
</protein>
<dbReference type="InterPro" id="IPR029356">
    <property type="entry name" value="FAM53"/>
</dbReference>
<dbReference type="EMBL" id="JBJQND010000010">
    <property type="protein sequence ID" value="KAL3864054.1"/>
    <property type="molecule type" value="Genomic_DNA"/>
</dbReference>
<evidence type="ECO:0000256" key="2">
    <source>
        <dbReference type="SAM" id="MobiDB-lite"/>
    </source>
</evidence>
<dbReference type="Proteomes" id="UP001634394">
    <property type="component" value="Unassembled WGS sequence"/>
</dbReference>